<reference evidence="2" key="1">
    <citation type="journal article" date="2022" name="Int. J. Mol. Sci.">
        <title>Draft Genome of Tanacetum Coccineum: Genomic Comparison of Closely Related Tanacetum-Family Plants.</title>
        <authorList>
            <person name="Yamashiro T."/>
            <person name="Shiraishi A."/>
            <person name="Nakayama K."/>
            <person name="Satake H."/>
        </authorList>
    </citation>
    <scope>NUCLEOTIDE SEQUENCE</scope>
</reference>
<comment type="caution">
    <text evidence="2">The sequence shown here is derived from an EMBL/GenBank/DDBJ whole genome shotgun (WGS) entry which is preliminary data.</text>
</comment>
<proteinExistence type="predicted"/>
<evidence type="ECO:0000313" key="3">
    <source>
        <dbReference type="Proteomes" id="UP001151760"/>
    </source>
</evidence>
<protein>
    <submittedName>
        <fullName evidence="2">Uncharacterized protein</fullName>
    </submittedName>
</protein>
<feature type="compositionally biased region" description="Basic and acidic residues" evidence="1">
    <location>
        <begin position="91"/>
        <end position="101"/>
    </location>
</feature>
<organism evidence="2 3">
    <name type="scientific">Tanacetum coccineum</name>
    <dbReference type="NCBI Taxonomy" id="301880"/>
    <lineage>
        <taxon>Eukaryota</taxon>
        <taxon>Viridiplantae</taxon>
        <taxon>Streptophyta</taxon>
        <taxon>Embryophyta</taxon>
        <taxon>Tracheophyta</taxon>
        <taxon>Spermatophyta</taxon>
        <taxon>Magnoliopsida</taxon>
        <taxon>eudicotyledons</taxon>
        <taxon>Gunneridae</taxon>
        <taxon>Pentapetalae</taxon>
        <taxon>asterids</taxon>
        <taxon>campanulids</taxon>
        <taxon>Asterales</taxon>
        <taxon>Asteraceae</taxon>
        <taxon>Asteroideae</taxon>
        <taxon>Anthemideae</taxon>
        <taxon>Anthemidinae</taxon>
        <taxon>Tanacetum</taxon>
    </lineage>
</organism>
<dbReference type="Proteomes" id="UP001151760">
    <property type="component" value="Unassembled WGS sequence"/>
</dbReference>
<feature type="region of interest" description="Disordered" evidence="1">
    <location>
        <begin position="75"/>
        <end position="101"/>
    </location>
</feature>
<gene>
    <name evidence="2" type="ORF">Tco_1042507</name>
</gene>
<name>A0ABQ5GJA9_9ASTR</name>
<keyword evidence="3" id="KW-1185">Reference proteome</keyword>
<evidence type="ECO:0000313" key="2">
    <source>
        <dbReference type="EMBL" id="GJT75782.1"/>
    </source>
</evidence>
<accession>A0ABQ5GJA9</accession>
<reference evidence="2" key="2">
    <citation type="submission" date="2022-01" db="EMBL/GenBank/DDBJ databases">
        <authorList>
            <person name="Yamashiro T."/>
            <person name="Shiraishi A."/>
            <person name="Satake H."/>
            <person name="Nakayama K."/>
        </authorList>
    </citation>
    <scope>NUCLEOTIDE SEQUENCE</scope>
</reference>
<evidence type="ECO:0000256" key="1">
    <source>
        <dbReference type="SAM" id="MobiDB-lite"/>
    </source>
</evidence>
<sequence>MLPTMSSNSPQAGNAAVSEFFAEFDALKKEVLLIKRPKMMSDELMLRTIKPKDDFRDEAYVDSYDDDYMSLFNDEEQPAKSSLNDLELQQEPDKSMIKDQD</sequence>
<dbReference type="EMBL" id="BQNB010018562">
    <property type="protein sequence ID" value="GJT75782.1"/>
    <property type="molecule type" value="Genomic_DNA"/>
</dbReference>